<dbReference type="Pfam" id="PF01796">
    <property type="entry name" value="OB_ChsH2_C"/>
    <property type="match status" value="1"/>
</dbReference>
<accession>X1G489</accession>
<dbReference type="InterPro" id="IPR012340">
    <property type="entry name" value="NA-bd_OB-fold"/>
</dbReference>
<evidence type="ECO:0000313" key="3">
    <source>
        <dbReference type="EMBL" id="GAH36389.1"/>
    </source>
</evidence>
<comment type="caution">
    <text evidence="3">The sequence shown here is derived from an EMBL/GenBank/DDBJ whole genome shotgun (WGS) entry which is preliminary data.</text>
</comment>
<proteinExistence type="predicted"/>
<evidence type="ECO:0000259" key="2">
    <source>
        <dbReference type="Pfam" id="PF12172"/>
    </source>
</evidence>
<protein>
    <recommendedName>
        <fullName evidence="4">DUF35 domain-containing protein</fullName>
    </recommendedName>
</protein>
<dbReference type="Pfam" id="PF12172">
    <property type="entry name" value="zf-ChsH2"/>
    <property type="match status" value="1"/>
</dbReference>
<organism evidence="3">
    <name type="scientific">marine sediment metagenome</name>
    <dbReference type="NCBI Taxonomy" id="412755"/>
    <lineage>
        <taxon>unclassified sequences</taxon>
        <taxon>metagenomes</taxon>
        <taxon>ecological metagenomes</taxon>
    </lineage>
</organism>
<dbReference type="SUPFAM" id="SSF50249">
    <property type="entry name" value="Nucleic acid-binding proteins"/>
    <property type="match status" value="1"/>
</dbReference>
<feature type="domain" description="ChsH2 C-terminal OB-fold" evidence="1">
    <location>
        <begin position="31"/>
        <end position="93"/>
    </location>
</feature>
<dbReference type="InterPro" id="IPR052513">
    <property type="entry name" value="Thioester_dehydratase-like"/>
</dbReference>
<gene>
    <name evidence="3" type="ORF">S03H2_22384</name>
</gene>
<dbReference type="Gene3D" id="6.10.30.10">
    <property type="match status" value="1"/>
</dbReference>
<evidence type="ECO:0000259" key="1">
    <source>
        <dbReference type="Pfam" id="PF01796"/>
    </source>
</evidence>
<dbReference type="EMBL" id="BARU01012045">
    <property type="protein sequence ID" value="GAH36389.1"/>
    <property type="molecule type" value="Genomic_DNA"/>
</dbReference>
<evidence type="ECO:0008006" key="4">
    <source>
        <dbReference type="Google" id="ProtNLM"/>
    </source>
</evidence>
<feature type="domain" description="ChsH2 rubredoxin-like zinc ribbon" evidence="2">
    <location>
        <begin position="2"/>
        <end position="30"/>
    </location>
</feature>
<reference evidence="3" key="1">
    <citation type="journal article" date="2014" name="Front. Microbiol.">
        <title>High frequency of phylogenetically diverse reductive dehalogenase-homologous genes in deep subseafloor sedimentary metagenomes.</title>
        <authorList>
            <person name="Kawai M."/>
            <person name="Futagami T."/>
            <person name="Toyoda A."/>
            <person name="Takaki Y."/>
            <person name="Nishi S."/>
            <person name="Hori S."/>
            <person name="Arai W."/>
            <person name="Tsubouchi T."/>
            <person name="Morono Y."/>
            <person name="Uchiyama I."/>
            <person name="Ito T."/>
            <person name="Fujiyama A."/>
            <person name="Inagaki F."/>
            <person name="Takami H."/>
        </authorList>
    </citation>
    <scope>NUCLEOTIDE SEQUENCE</scope>
    <source>
        <strain evidence="3">Expedition CK06-06</strain>
    </source>
</reference>
<name>X1G489_9ZZZZ</name>
<dbReference type="InterPro" id="IPR002878">
    <property type="entry name" value="ChsH2_C"/>
</dbReference>
<sequence>KVMMTKCQKCGKAFFPPKADCPKCVSSNVEWLEISSIGTLLTFTVVHYGPSGFENDTPYTLGIAEFEEGVKVLGRVSREISPEDIKVGMRVKLTPVKLANEQIIYEMQRS</sequence>
<dbReference type="InterPro" id="IPR022002">
    <property type="entry name" value="ChsH2_Znr"/>
</dbReference>
<dbReference type="PANTHER" id="PTHR34075:SF5">
    <property type="entry name" value="BLR3430 PROTEIN"/>
    <property type="match status" value="1"/>
</dbReference>
<dbReference type="AlphaFoldDB" id="X1G489"/>
<dbReference type="PANTHER" id="PTHR34075">
    <property type="entry name" value="BLR3430 PROTEIN"/>
    <property type="match status" value="1"/>
</dbReference>
<feature type="non-terminal residue" evidence="3">
    <location>
        <position position="1"/>
    </location>
</feature>